<organism evidence="7 8">
    <name type="scientific">Phytophthora pseudosyringae</name>
    <dbReference type="NCBI Taxonomy" id="221518"/>
    <lineage>
        <taxon>Eukaryota</taxon>
        <taxon>Sar</taxon>
        <taxon>Stramenopiles</taxon>
        <taxon>Oomycota</taxon>
        <taxon>Peronosporomycetes</taxon>
        <taxon>Peronosporales</taxon>
        <taxon>Peronosporaceae</taxon>
        <taxon>Phytophthora</taxon>
    </lineage>
</organism>
<dbReference type="PROSITE" id="PS00108">
    <property type="entry name" value="PROTEIN_KINASE_ST"/>
    <property type="match status" value="1"/>
</dbReference>
<dbReference type="InterPro" id="IPR000719">
    <property type="entry name" value="Prot_kinase_dom"/>
</dbReference>
<dbReference type="AlphaFoldDB" id="A0A8T1WG52"/>
<proteinExistence type="inferred from homology"/>
<dbReference type="Proteomes" id="UP000694044">
    <property type="component" value="Unassembled WGS sequence"/>
</dbReference>
<evidence type="ECO:0000256" key="1">
    <source>
        <dbReference type="ARBA" id="ARBA00022741"/>
    </source>
</evidence>
<feature type="domain" description="Protein kinase" evidence="6">
    <location>
        <begin position="220"/>
        <end position="450"/>
    </location>
</feature>
<protein>
    <recommendedName>
        <fullName evidence="6">Protein kinase domain-containing protein</fullName>
    </recommendedName>
</protein>
<keyword evidence="4" id="KW-0808">Transferase</keyword>
<dbReference type="OrthoDB" id="193931at2759"/>
<keyword evidence="4" id="KW-0418">Kinase</keyword>
<dbReference type="PROSITE" id="PS50011">
    <property type="entry name" value="PROTEIN_KINASE_DOM"/>
    <property type="match status" value="1"/>
</dbReference>
<feature type="binding site" evidence="3">
    <location>
        <position position="249"/>
    </location>
    <ligand>
        <name>ATP</name>
        <dbReference type="ChEBI" id="CHEBI:30616"/>
    </ligand>
</feature>
<evidence type="ECO:0000256" key="5">
    <source>
        <dbReference type="SAM" id="MobiDB-lite"/>
    </source>
</evidence>
<reference evidence="7" key="1">
    <citation type="submission" date="2021-02" db="EMBL/GenBank/DDBJ databases">
        <authorList>
            <person name="Palmer J.M."/>
        </authorList>
    </citation>
    <scope>NUCLEOTIDE SEQUENCE</scope>
    <source>
        <strain evidence="7">SCRP734</strain>
    </source>
</reference>
<evidence type="ECO:0000256" key="3">
    <source>
        <dbReference type="PROSITE-ProRule" id="PRU10141"/>
    </source>
</evidence>
<keyword evidence="8" id="KW-1185">Reference proteome</keyword>
<evidence type="ECO:0000313" key="8">
    <source>
        <dbReference type="Proteomes" id="UP000694044"/>
    </source>
</evidence>
<comment type="caution">
    <text evidence="7">The sequence shown here is derived from an EMBL/GenBank/DDBJ whole genome shotgun (WGS) entry which is preliminary data.</text>
</comment>
<keyword evidence="4" id="KW-0723">Serine/threonine-protein kinase</keyword>
<dbReference type="PANTHER" id="PTHR24346:SF30">
    <property type="entry name" value="MATERNAL EMBRYONIC LEUCINE ZIPPER KINASE"/>
    <property type="match status" value="1"/>
</dbReference>
<dbReference type="GO" id="GO:0004674">
    <property type="term" value="F:protein serine/threonine kinase activity"/>
    <property type="evidence" value="ECO:0007669"/>
    <property type="project" value="UniProtKB-KW"/>
</dbReference>
<dbReference type="PROSITE" id="PS00107">
    <property type="entry name" value="PROTEIN_KINASE_ATP"/>
    <property type="match status" value="1"/>
</dbReference>
<keyword evidence="1 3" id="KW-0547">Nucleotide-binding</keyword>
<dbReference type="EMBL" id="JAGDFM010000025">
    <property type="protein sequence ID" value="KAG7390983.1"/>
    <property type="molecule type" value="Genomic_DNA"/>
</dbReference>
<sequence length="450" mass="49784">MPEIESEEMVSQLSGNTQTALAIIFLIWVTSTSCSTLMNKTVAPQRRKASAPGKCRIGGGALDESLTNRTRRARRLDNALEDARMNAGYSVFHTPRLARGQRLSKPRSDNATGDQLQDVYDRIEQRNNVSTLSPARIPTLSPTQLRSAEQAVQVFVDRMRHAADAADDQAKFALTRALANDLAAFGDNVSSRLAPPLATARQQNHEAHVVNELDDVACWYSLGKEIGRGTFGRVRVATHRLSGTPVAVKSYARLHGARSCLPVDAIGKRMIGDSAGDALEWRRVRQEVNVLSRLRAHPNVMRFVEVFETTSRIHVVTELVRGTSLCEVLRRASGQRLTETRAKRIFQQLLEAVEALHAQSVIHRDLKLENILLDEGSGHATVIDFGFSDFEESAEPQTPDPADNNPPKKRSKKKNFCGTPSYMAPEVVASERITGRKVSFEAQTNIDIED</sequence>
<evidence type="ECO:0000256" key="4">
    <source>
        <dbReference type="RuleBase" id="RU000304"/>
    </source>
</evidence>
<accession>A0A8T1WG52</accession>
<gene>
    <name evidence="7" type="ORF">PHYPSEUDO_006118</name>
</gene>
<evidence type="ECO:0000256" key="2">
    <source>
        <dbReference type="ARBA" id="ARBA00022840"/>
    </source>
</evidence>
<comment type="similarity">
    <text evidence="4">Belongs to the protein kinase superfamily.</text>
</comment>
<evidence type="ECO:0000259" key="6">
    <source>
        <dbReference type="PROSITE" id="PS50011"/>
    </source>
</evidence>
<dbReference type="Pfam" id="PF00069">
    <property type="entry name" value="Pkinase"/>
    <property type="match status" value="1"/>
</dbReference>
<dbReference type="GO" id="GO:0005737">
    <property type="term" value="C:cytoplasm"/>
    <property type="evidence" value="ECO:0007669"/>
    <property type="project" value="TreeGrafter"/>
</dbReference>
<name>A0A8T1WG52_9STRA</name>
<dbReference type="GO" id="GO:0035556">
    <property type="term" value="P:intracellular signal transduction"/>
    <property type="evidence" value="ECO:0007669"/>
    <property type="project" value="TreeGrafter"/>
</dbReference>
<feature type="region of interest" description="Disordered" evidence="5">
    <location>
        <begin position="391"/>
        <end position="420"/>
    </location>
</feature>
<keyword evidence="2 3" id="KW-0067">ATP-binding</keyword>
<evidence type="ECO:0000313" key="7">
    <source>
        <dbReference type="EMBL" id="KAG7390983.1"/>
    </source>
</evidence>
<dbReference type="InterPro" id="IPR017441">
    <property type="entry name" value="Protein_kinase_ATP_BS"/>
</dbReference>
<dbReference type="GO" id="GO:0005524">
    <property type="term" value="F:ATP binding"/>
    <property type="evidence" value="ECO:0007669"/>
    <property type="project" value="UniProtKB-UniRule"/>
</dbReference>
<dbReference type="PANTHER" id="PTHR24346">
    <property type="entry name" value="MAP/MICROTUBULE AFFINITY-REGULATING KINASE"/>
    <property type="match status" value="1"/>
</dbReference>
<dbReference type="InterPro" id="IPR008271">
    <property type="entry name" value="Ser/Thr_kinase_AS"/>
</dbReference>
<dbReference type="SMART" id="SM00220">
    <property type="entry name" value="S_TKc"/>
    <property type="match status" value="1"/>
</dbReference>